<feature type="compositionally biased region" description="Basic and acidic residues" evidence="1">
    <location>
        <begin position="369"/>
        <end position="399"/>
    </location>
</feature>
<dbReference type="OrthoDB" id="252718at2759"/>
<proteinExistence type="predicted"/>
<dbReference type="Proteomes" id="UP000007350">
    <property type="component" value="Unassembled WGS sequence"/>
</dbReference>
<keyword evidence="3" id="KW-1185">Reference proteome</keyword>
<sequence length="399" mass="44128">MSTATAPNHTSDGRSEGVWPEFSQELCEELNEKRCLVLAVDAEKAAAMCRCVDGVIAKLGGSANGTEGNGKPNTKPDDMLLSLQHALRVCFTTGGNIARLQRCTAVYGRFPILLVLEMYEDSSYVLDLDPDLTITKEMEKKIELFFRGVAAGNVPRALQGAAPPANDRIESTHNIQLQHGLCAVTSTLERLKRKESGGAVCLFWSERCSMCPVILMMVDRLVGVIWTASEARGVARPFSYIACNIDQNDFPEEDWPHTSESQIVPKIVAYNGDGERFLYNGRRMASPIVSFICTHCLPHDLPNAAQIASDALATAEKMTEEELWGGGVYSNTEKDAVKEIKQRENDDLDTHEASDVNLEEAGRKRLRPCGHDAQQDENPQNERGEATKEEQKEIKKNKK</sequence>
<evidence type="ECO:0000256" key="1">
    <source>
        <dbReference type="SAM" id="MobiDB-lite"/>
    </source>
</evidence>
<accession>K2MI86</accession>
<comment type="caution">
    <text evidence="2">The sequence shown here is derived from an EMBL/GenBank/DDBJ whole genome shotgun (WGS) entry which is preliminary data.</text>
</comment>
<evidence type="ECO:0000313" key="2">
    <source>
        <dbReference type="EMBL" id="EKF26840.1"/>
    </source>
</evidence>
<feature type="compositionally biased region" description="Basic and acidic residues" evidence="1">
    <location>
        <begin position="343"/>
        <end position="354"/>
    </location>
</feature>
<dbReference type="EMBL" id="AHKC01019757">
    <property type="protein sequence ID" value="EKF26840.1"/>
    <property type="molecule type" value="Genomic_DNA"/>
</dbReference>
<dbReference type="AlphaFoldDB" id="K2MI86"/>
<organism evidence="2 3">
    <name type="scientific">Trypanosoma cruzi marinkellei</name>
    <dbReference type="NCBI Taxonomy" id="85056"/>
    <lineage>
        <taxon>Eukaryota</taxon>
        <taxon>Discoba</taxon>
        <taxon>Euglenozoa</taxon>
        <taxon>Kinetoplastea</taxon>
        <taxon>Metakinetoplastina</taxon>
        <taxon>Trypanosomatida</taxon>
        <taxon>Trypanosomatidae</taxon>
        <taxon>Trypanosoma</taxon>
        <taxon>Schizotrypanum</taxon>
    </lineage>
</organism>
<reference evidence="2 3" key="1">
    <citation type="journal article" date="2012" name="BMC Genomics">
        <title>Comparative genomic analysis of human infective Trypanosoma cruzi lineages with the bat-restricted subspecies T. cruzi marinkellei.</title>
        <authorList>
            <person name="Franzen O."/>
            <person name="Talavera-Lopez C."/>
            <person name="Ochaya S."/>
            <person name="Butler C.E."/>
            <person name="Messenger L.A."/>
            <person name="Lewis M.D."/>
            <person name="Llewellyn M.S."/>
            <person name="Marinkelle C.J."/>
            <person name="Tyler K.M."/>
            <person name="Miles M.A."/>
            <person name="Andersson B."/>
        </authorList>
    </citation>
    <scope>NUCLEOTIDE SEQUENCE [LARGE SCALE GENOMIC DNA]</scope>
    <source>
        <strain evidence="2 3">B7</strain>
    </source>
</reference>
<evidence type="ECO:0008006" key="4">
    <source>
        <dbReference type="Google" id="ProtNLM"/>
    </source>
</evidence>
<gene>
    <name evidence="2" type="ORF">MOQ_009450</name>
</gene>
<feature type="region of interest" description="Disordered" evidence="1">
    <location>
        <begin position="343"/>
        <end position="399"/>
    </location>
</feature>
<protein>
    <recommendedName>
        <fullName evidence="4">Thioredoxin domain-containing protein</fullName>
    </recommendedName>
</protein>
<name>K2MI86_TRYCR</name>
<evidence type="ECO:0000313" key="3">
    <source>
        <dbReference type="Proteomes" id="UP000007350"/>
    </source>
</evidence>